<proteinExistence type="predicted"/>
<dbReference type="Pfam" id="PF01638">
    <property type="entry name" value="HxlR"/>
    <property type="match status" value="1"/>
</dbReference>
<dbReference type="GO" id="GO:0003677">
    <property type="term" value="F:DNA binding"/>
    <property type="evidence" value="ECO:0007669"/>
    <property type="project" value="UniProtKB-KW"/>
</dbReference>
<dbReference type="Proteomes" id="UP000054223">
    <property type="component" value="Unassembled WGS sequence"/>
</dbReference>
<dbReference type="InterPro" id="IPR002577">
    <property type="entry name" value="HTH_HxlR"/>
</dbReference>
<evidence type="ECO:0000256" key="3">
    <source>
        <dbReference type="ARBA" id="ARBA00023163"/>
    </source>
</evidence>
<keyword evidence="2" id="KW-0238">DNA-binding</keyword>
<organism evidence="5 6">
    <name type="scientific">Solirubrum puertoriconensis</name>
    <dbReference type="NCBI Taxonomy" id="1751427"/>
    <lineage>
        <taxon>Bacteria</taxon>
        <taxon>Pseudomonadati</taxon>
        <taxon>Bacteroidota</taxon>
        <taxon>Cytophagia</taxon>
        <taxon>Cytophagales</taxon>
    </lineage>
</organism>
<dbReference type="InterPro" id="IPR036390">
    <property type="entry name" value="WH_DNA-bd_sf"/>
</dbReference>
<feature type="domain" description="HTH hxlR-type" evidence="4">
    <location>
        <begin position="7"/>
        <end position="109"/>
    </location>
</feature>
<keyword evidence="1" id="KW-0805">Transcription regulation</keyword>
<gene>
    <name evidence="5" type="ORF">ASU33_08680</name>
</gene>
<evidence type="ECO:0000259" key="4">
    <source>
        <dbReference type="PROSITE" id="PS51118"/>
    </source>
</evidence>
<reference evidence="5 6" key="1">
    <citation type="submission" date="2015-11" db="EMBL/GenBank/DDBJ databases">
        <title>Solirubrum puertoriconensis gen. nov. an environmental bacteria isolated in Puerto Rico.</title>
        <authorList>
            <person name="Cuebas-Irizarry M.F."/>
            <person name="Montalvo-Rodriguez R."/>
        </authorList>
    </citation>
    <scope>NUCLEOTIDE SEQUENCE [LARGE SCALE GENOMIC DNA]</scope>
    <source>
        <strain evidence="5 6">MC1A</strain>
    </source>
</reference>
<dbReference type="Gene3D" id="1.10.10.10">
    <property type="entry name" value="Winged helix-like DNA-binding domain superfamily/Winged helix DNA-binding domain"/>
    <property type="match status" value="1"/>
</dbReference>
<comment type="caution">
    <text evidence="5">The sequence shown here is derived from an EMBL/GenBank/DDBJ whole genome shotgun (WGS) entry which is preliminary data.</text>
</comment>
<keyword evidence="6" id="KW-1185">Reference proteome</keyword>
<dbReference type="RefSeq" id="WP_059069506.1">
    <property type="nucleotide sequence ID" value="NZ_LNAL01000006.1"/>
</dbReference>
<evidence type="ECO:0000256" key="1">
    <source>
        <dbReference type="ARBA" id="ARBA00023015"/>
    </source>
</evidence>
<dbReference type="SUPFAM" id="SSF46785">
    <property type="entry name" value="Winged helix' DNA-binding domain"/>
    <property type="match status" value="1"/>
</dbReference>
<dbReference type="EMBL" id="LNAL01000006">
    <property type="protein sequence ID" value="KUG08249.1"/>
    <property type="molecule type" value="Genomic_DNA"/>
</dbReference>
<evidence type="ECO:0000313" key="6">
    <source>
        <dbReference type="Proteomes" id="UP000054223"/>
    </source>
</evidence>
<dbReference type="PANTHER" id="PTHR33204:SF29">
    <property type="entry name" value="TRANSCRIPTIONAL REGULATOR"/>
    <property type="match status" value="1"/>
</dbReference>
<evidence type="ECO:0000313" key="5">
    <source>
        <dbReference type="EMBL" id="KUG08249.1"/>
    </source>
</evidence>
<dbReference type="InterPro" id="IPR036388">
    <property type="entry name" value="WH-like_DNA-bd_sf"/>
</dbReference>
<protein>
    <submittedName>
        <fullName evidence="5">HxlR family transcriptional regulator</fullName>
    </submittedName>
</protein>
<dbReference type="PANTHER" id="PTHR33204">
    <property type="entry name" value="TRANSCRIPTIONAL REGULATOR, MARR FAMILY"/>
    <property type="match status" value="1"/>
</dbReference>
<accession>A0A9X0HLX3</accession>
<dbReference type="OrthoDB" id="769662at2"/>
<sequence>MSATKTCTDYLRPLRDAMDVLGGKWKIPVIMLLSVRERRFKEIQRELGVAAKVLSKELKELESHELVKRTVFDTVPLAVEYSLTDYGRTLEKVIGEIRDWGVHHRERILERV</sequence>
<dbReference type="AlphaFoldDB" id="A0A9X0HLX3"/>
<evidence type="ECO:0000256" key="2">
    <source>
        <dbReference type="ARBA" id="ARBA00023125"/>
    </source>
</evidence>
<dbReference type="PROSITE" id="PS51118">
    <property type="entry name" value="HTH_HXLR"/>
    <property type="match status" value="1"/>
</dbReference>
<keyword evidence="3" id="KW-0804">Transcription</keyword>
<name>A0A9X0HLX3_SOLP1</name>